<dbReference type="AlphaFoldDB" id="A0A017T858"/>
<proteinExistence type="predicted"/>
<name>A0A017T858_9BACT</name>
<reference evidence="1 2" key="1">
    <citation type="submission" date="2013-05" db="EMBL/GenBank/DDBJ databases">
        <title>Genome assembly of Chondromyces apiculatus DSM 436.</title>
        <authorList>
            <person name="Sharma G."/>
            <person name="Khatri I."/>
            <person name="Kaur C."/>
            <person name="Mayilraj S."/>
            <person name="Subramanian S."/>
        </authorList>
    </citation>
    <scope>NUCLEOTIDE SEQUENCE [LARGE SCALE GENOMIC DNA]</scope>
    <source>
        <strain evidence="1 2">DSM 436</strain>
    </source>
</reference>
<dbReference type="EMBL" id="ASRX01000024">
    <property type="protein sequence ID" value="EYF05424.1"/>
    <property type="molecule type" value="Genomic_DNA"/>
</dbReference>
<dbReference type="Proteomes" id="UP000019678">
    <property type="component" value="Unassembled WGS sequence"/>
</dbReference>
<evidence type="ECO:0000313" key="2">
    <source>
        <dbReference type="Proteomes" id="UP000019678"/>
    </source>
</evidence>
<sequence length="70" mass="7595">MIQLVEEGREPVTCPANPIQHLAVGGLDSLVVPQEKVDAGQHRRKLTSQIMTNAGEELIIQDVHEAPTNA</sequence>
<protein>
    <submittedName>
        <fullName evidence="1">Uncharacterized protein</fullName>
    </submittedName>
</protein>
<comment type="caution">
    <text evidence="1">The sequence shown here is derived from an EMBL/GenBank/DDBJ whole genome shotgun (WGS) entry which is preliminary data.</text>
</comment>
<evidence type="ECO:0000313" key="1">
    <source>
        <dbReference type="EMBL" id="EYF05424.1"/>
    </source>
</evidence>
<organism evidence="1 2">
    <name type="scientific">Chondromyces apiculatus DSM 436</name>
    <dbReference type="NCBI Taxonomy" id="1192034"/>
    <lineage>
        <taxon>Bacteria</taxon>
        <taxon>Pseudomonadati</taxon>
        <taxon>Myxococcota</taxon>
        <taxon>Polyangia</taxon>
        <taxon>Polyangiales</taxon>
        <taxon>Polyangiaceae</taxon>
        <taxon>Chondromyces</taxon>
    </lineage>
</organism>
<accession>A0A017T858</accession>
<dbReference type="STRING" id="1192034.CAP_3341"/>
<gene>
    <name evidence="1" type="ORF">CAP_3341</name>
</gene>
<keyword evidence="2" id="KW-1185">Reference proteome</keyword>